<feature type="transmembrane region" description="Helical" evidence="7">
    <location>
        <begin position="39"/>
        <end position="57"/>
    </location>
</feature>
<dbReference type="AlphaFoldDB" id="A0A8J3YDY3"/>
<proteinExistence type="predicted"/>
<evidence type="ECO:0000256" key="3">
    <source>
        <dbReference type="ARBA" id="ARBA00022692"/>
    </source>
</evidence>
<keyword evidence="5 7" id="KW-0472">Membrane</keyword>
<keyword evidence="2" id="KW-1003">Cell membrane</keyword>
<gene>
    <name evidence="9" type="ORF">Val02_02350</name>
</gene>
<organism evidence="9 10">
    <name type="scientific">Virgisporangium aliadipatigenens</name>
    <dbReference type="NCBI Taxonomy" id="741659"/>
    <lineage>
        <taxon>Bacteria</taxon>
        <taxon>Bacillati</taxon>
        <taxon>Actinomycetota</taxon>
        <taxon>Actinomycetes</taxon>
        <taxon>Micromonosporales</taxon>
        <taxon>Micromonosporaceae</taxon>
        <taxon>Virgisporangium</taxon>
    </lineage>
</organism>
<evidence type="ECO:0000256" key="1">
    <source>
        <dbReference type="ARBA" id="ARBA00004651"/>
    </source>
</evidence>
<name>A0A8J3YDY3_9ACTN</name>
<feature type="domain" description="Cardiolipin synthase N-terminal" evidence="8">
    <location>
        <begin position="14"/>
        <end position="59"/>
    </location>
</feature>
<dbReference type="EMBL" id="BOPF01000002">
    <property type="protein sequence ID" value="GIJ43349.1"/>
    <property type="molecule type" value="Genomic_DNA"/>
</dbReference>
<dbReference type="RefSeq" id="WP_203896940.1">
    <property type="nucleotide sequence ID" value="NZ_BOPF01000002.1"/>
</dbReference>
<evidence type="ECO:0000256" key="5">
    <source>
        <dbReference type="ARBA" id="ARBA00023136"/>
    </source>
</evidence>
<reference evidence="9" key="1">
    <citation type="submission" date="2021-01" db="EMBL/GenBank/DDBJ databases">
        <title>Whole genome shotgun sequence of Virgisporangium aliadipatigenens NBRC 105644.</title>
        <authorList>
            <person name="Komaki H."/>
            <person name="Tamura T."/>
        </authorList>
    </citation>
    <scope>NUCLEOTIDE SEQUENCE</scope>
    <source>
        <strain evidence="9">NBRC 105644</strain>
    </source>
</reference>
<evidence type="ECO:0000256" key="6">
    <source>
        <dbReference type="SAM" id="MobiDB-lite"/>
    </source>
</evidence>
<dbReference type="GO" id="GO:0005886">
    <property type="term" value="C:plasma membrane"/>
    <property type="evidence" value="ECO:0007669"/>
    <property type="project" value="UniProtKB-SubCell"/>
</dbReference>
<accession>A0A8J3YDY3</accession>
<feature type="region of interest" description="Disordered" evidence="6">
    <location>
        <begin position="65"/>
        <end position="91"/>
    </location>
</feature>
<keyword evidence="3 7" id="KW-0812">Transmembrane</keyword>
<evidence type="ECO:0000256" key="7">
    <source>
        <dbReference type="SAM" id="Phobius"/>
    </source>
</evidence>
<evidence type="ECO:0000259" key="8">
    <source>
        <dbReference type="Pfam" id="PF13396"/>
    </source>
</evidence>
<evidence type="ECO:0000256" key="2">
    <source>
        <dbReference type="ARBA" id="ARBA00022475"/>
    </source>
</evidence>
<comment type="caution">
    <text evidence="9">The sequence shown here is derived from an EMBL/GenBank/DDBJ whole genome shotgun (WGS) entry which is preliminary data.</text>
</comment>
<dbReference type="InterPro" id="IPR027379">
    <property type="entry name" value="CLS_N"/>
</dbReference>
<keyword evidence="4 7" id="KW-1133">Transmembrane helix</keyword>
<evidence type="ECO:0000313" key="10">
    <source>
        <dbReference type="Proteomes" id="UP000619260"/>
    </source>
</evidence>
<evidence type="ECO:0000256" key="4">
    <source>
        <dbReference type="ARBA" id="ARBA00022989"/>
    </source>
</evidence>
<evidence type="ECO:0000313" key="9">
    <source>
        <dbReference type="EMBL" id="GIJ43349.1"/>
    </source>
</evidence>
<comment type="subcellular location">
    <subcellularLocation>
        <location evidence="1">Cell membrane</location>
        <topology evidence="1">Multi-pass membrane protein</topology>
    </subcellularLocation>
</comment>
<dbReference type="Pfam" id="PF13396">
    <property type="entry name" value="PLDc_N"/>
    <property type="match status" value="1"/>
</dbReference>
<sequence length="131" mass="15271">MGRLYPLLFLIHLALLLFALIDCLSRDEYELRALPKVVWVLLILLFSPIGAIAYLIAGRPERAARAVPTWASGSGFPERERPRPVAPDDDPEFLRGLAAQRREDEDLLRRWEDDLRRREERLRDRETPPEQ</sequence>
<keyword evidence="10" id="KW-1185">Reference proteome</keyword>
<protein>
    <recommendedName>
        <fullName evidence="8">Cardiolipin synthase N-terminal domain-containing protein</fullName>
    </recommendedName>
</protein>
<dbReference type="Proteomes" id="UP000619260">
    <property type="component" value="Unassembled WGS sequence"/>
</dbReference>